<dbReference type="InterPro" id="IPR001611">
    <property type="entry name" value="Leu-rich_rpt"/>
</dbReference>
<evidence type="ECO:0000313" key="7">
    <source>
        <dbReference type="EMBL" id="KAF4112296.1"/>
    </source>
</evidence>
<keyword evidence="6" id="KW-1133">Transmembrane helix</keyword>
<name>A0A7J6CZB4_9TELE</name>
<dbReference type="SMART" id="SM00364">
    <property type="entry name" value="LRR_BAC"/>
    <property type="match status" value="6"/>
</dbReference>
<dbReference type="Pfam" id="PF00560">
    <property type="entry name" value="LRR_1"/>
    <property type="match status" value="1"/>
</dbReference>
<dbReference type="EMBL" id="JAAMOB010000006">
    <property type="protein sequence ID" value="KAF4112296.1"/>
    <property type="molecule type" value="Genomic_DNA"/>
</dbReference>
<dbReference type="AlphaFoldDB" id="A0A7J6CZB4"/>
<dbReference type="PROSITE" id="PS51450">
    <property type="entry name" value="LRR"/>
    <property type="match status" value="5"/>
</dbReference>
<dbReference type="SUPFAM" id="SSF52058">
    <property type="entry name" value="L domain-like"/>
    <property type="match status" value="1"/>
</dbReference>
<dbReference type="Pfam" id="PF13855">
    <property type="entry name" value="LRR_8"/>
    <property type="match status" value="4"/>
</dbReference>
<reference evidence="7 8" key="1">
    <citation type="submission" date="2020-04" db="EMBL/GenBank/DDBJ databases">
        <title>Chromosome-level genome assembly of a cyprinid fish Onychostoma macrolepis by integration of Nanopore Sequencing, Bionano and Hi-C technology.</title>
        <authorList>
            <person name="Wang D."/>
        </authorList>
    </citation>
    <scope>NUCLEOTIDE SEQUENCE [LARGE SCALE GENOMIC DNA]</scope>
    <source>
        <strain evidence="7">SWU-2019</strain>
        <tissue evidence="7">Muscle</tissue>
    </source>
</reference>
<feature type="region of interest" description="Disordered" evidence="5">
    <location>
        <begin position="531"/>
        <end position="580"/>
    </location>
</feature>
<feature type="compositionally biased region" description="Polar residues" evidence="5">
    <location>
        <begin position="531"/>
        <end position="547"/>
    </location>
</feature>
<accession>A0A7J6CZB4</accession>
<keyword evidence="2" id="KW-0732">Signal</keyword>
<dbReference type="InterPro" id="IPR050333">
    <property type="entry name" value="SLRP"/>
</dbReference>
<protein>
    <recommendedName>
        <fullName evidence="9">Leucine-rich repeat-containing protein 15</fullName>
    </recommendedName>
</protein>
<comment type="caution">
    <text evidence="7">The sequence shown here is derived from an EMBL/GenBank/DDBJ whole genome shotgun (WGS) entry which is preliminary data.</text>
</comment>
<evidence type="ECO:0000256" key="5">
    <source>
        <dbReference type="SAM" id="MobiDB-lite"/>
    </source>
</evidence>
<dbReference type="InterPro" id="IPR003591">
    <property type="entry name" value="Leu-rich_rpt_typical-subtyp"/>
</dbReference>
<evidence type="ECO:0000256" key="1">
    <source>
        <dbReference type="ARBA" id="ARBA00022614"/>
    </source>
</evidence>
<sequence>MFFLEPFLLKYCSERDEEAERNLTKKTLQLFKRELEKLVCNRESKTPISLSSSSSRESMDLAWFIIIGMCAMNAIASACPQNCQCRTSKILCQGFIIKEFPPSIPPTTETLLISNTSIESLKPADFEAFAETLTMFVAKDSRIAVVEPHTFDQTRNLIALGFSGTMLTSLPQDLFQNLKALSTLTLSNNKLEVLQPSLLTPLVDLKKLDLSRNLLTTLPEDAFRGLEKLGQLMLQRNAIRKLYNNTFQGLNHLKFLYLQQNHLTDIPVGIFDDLGNLEILHLQENKITQLPANLFSNLPMLKKLYLSNNRLSLLPSAIFLNLPNLTHISLYENQLSRLMPGTFGQMALQELWLYDNMLTHIEENVFSNLTEIRLLVLSRNRIQHISLGAFNGLMEVEEISLHTNRLTSIEVGTFKGLPKLANISIENNQIQHIPIKLLDGVSHLYLLELQNNSLSNLPKQFLDSLSIVDNIMVHQNPWMCDHDITPFRDWLGQYPEKVKNLTSLTCYAPPALNGRSIRELKEDDVMVSQTATATTVDISPESTQADSEPTERHVPHTSPTKTSDSTTVSKEIEDTSEGNAVGQGLSKDKLIIILAIVCTAVIFGIIACVLWRRNKRGSQDLDRQRKRKTNSVI</sequence>
<keyword evidence="8" id="KW-1185">Reference proteome</keyword>
<dbReference type="SMART" id="SM00369">
    <property type="entry name" value="LRR_TYP"/>
    <property type="match status" value="13"/>
</dbReference>
<feature type="transmembrane region" description="Helical" evidence="6">
    <location>
        <begin position="590"/>
        <end position="611"/>
    </location>
</feature>
<evidence type="ECO:0008006" key="9">
    <source>
        <dbReference type="Google" id="ProtNLM"/>
    </source>
</evidence>
<dbReference type="PANTHER" id="PTHR45712">
    <property type="entry name" value="AGAP008170-PA"/>
    <property type="match status" value="1"/>
</dbReference>
<evidence type="ECO:0000256" key="6">
    <source>
        <dbReference type="SAM" id="Phobius"/>
    </source>
</evidence>
<feature type="compositionally biased region" description="Polar residues" evidence="5">
    <location>
        <begin position="557"/>
        <end position="569"/>
    </location>
</feature>
<dbReference type="PANTHER" id="PTHR45712:SF1">
    <property type="entry name" value="NEPHROCAN"/>
    <property type="match status" value="1"/>
</dbReference>
<dbReference type="GO" id="GO:0005615">
    <property type="term" value="C:extracellular space"/>
    <property type="evidence" value="ECO:0007669"/>
    <property type="project" value="TreeGrafter"/>
</dbReference>
<dbReference type="FunFam" id="3.80.10.10:FF:000770">
    <property type="entry name" value="Uncharacterized protein"/>
    <property type="match status" value="2"/>
</dbReference>
<evidence type="ECO:0000256" key="3">
    <source>
        <dbReference type="ARBA" id="ARBA00022737"/>
    </source>
</evidence>
<gene>
    <name evidence="7" type="ORF">G5714_007091</name>
</gene>
<keyword evidence="1" id="KW-0433">Leucine-rich repeat</keyword>
<dbReference type="InterPro" id="IPR032675">
    <property type="entry name" value="LRR_dom_sf"/>
</dbReference>
<keyword evidence="4" id="KW-0325">Glycoprotein</keyword>
<keyword evidence="6" id="KW-0472">Membrane</keyword>
<organism evidence="7 8">
    <name type="scientific">Onychostoma macrolepis</name>
    <dbReference type="NCBI Taxonomy" id="369639"/>
    <lineage>
        <taxon>Eukaryota</taxon>
        <taxon>Metazoa</taxon>
        <taxon>Chordata</taxon>
        <taxon>Craniata</taxon>
        <taxon>Vertebrata</taxon>
        <taxon>Euteleostomi</taxon>
        <taxon>Actinopterygii</taxon>
        <taxon>Neopterygii</taxon>
        <taxon>Teleostei</taxon>
        <taxon>Ostariophysi</taxon>
        <taxon>Cypriniformes</taxon>
        <taxon>Cyprinidae</taxon>
        <taxon>Acrossocheilinae</taxon>
        <taxon>Onychostoma</taxon>
    </lineage>
</organism>
<evidence type="ECO:0000313" key="8">
    <source>
        <dbReference type="Proteomes" id="UP000579812"/>
    </source>
</evidence>
<proteinExistence type="predicted"/>
<keyword evidence="6" id="KW-0812">Transmembrane</keyword>
<keyword evidence="3" id="KW-0677">Repeat</keyword>
<evidence type="ECO:0000256" key="2">
    <source>
        <dbReference type="ARBA" id="ARBA00022729"/>
    </source>
</evidence>
<dbReference type="Proteomes" id="UP000579812">
    <property type="component" value="Unassembled WGS sequence"/>
</dbReference>
<evidence type="ECO:0000256" key="4">
    <source>
        <dbReference type="ARBA" id="ARBA00023180"/>
    </source>
</evidence>
<dbReference type="Gene3D" id="3.80.10.10">
    <property type="entry name" value="Ribonuclease Inhibitor"/>
    <property type="match status" value="2"/>
</dbReference>